<keyword evidence="4" id="KW-1185">Reference proteome</keyword>
<dbReference type="Proteomes" id="UP000624325">
    <property type="component" value="Unassembled WGS sequence"/>
</dbReference>
<keyword evidence="1" id="KW-1133">Transmembrane helix</keyword>
<feature type="transmembrane region" description="Helical" evidence="1">
    <location>
        <begin position="51"/>
        <end position="69"/>
    </location>
</feature>
<name>A0ABQ4C454_9ACTN</name>
<proteinExistence type="predicted"/>
<dbReference type="Gene3D" id="3.40.50.1820">
    <property type="entry name" value="alpha/beta hydrolase"/>
    <property type="match status" value="1"/>
</dbReference>
<comment type="caution">
    <text evidence="3">The sequence shown here is derived from an EMBL/GenBank/DDBJ whole genome shotgun (WGS) entry which is preliminary data.</text>
</comment>
<evidence type="ECO:0000259" key="2">
    <source>
        <dbReference type="Pfam" id="PF00561"/>
    </source>
</evidence>
<accession>A0ABQ4C454</accession>
<protein>
    <recommendedName>
        <fullName evidence="2">AB hydrolase-1 domain-containing protein</fullName>
    </recommendedName>
</protein>
<dbReference type="SUPFAM" id="SSF53474">
    <property type="entry name" value="alpha/beta-Hydrolases"/>
    <property type="match status" value="1"/>
</dbReference>
<keyword evidence="1" id="KW-0472">Membrane</keyword>
<evidence type="ECO:0000313" key="4">
    <source>
        <dbReference type="Proteomes" id="UP000624325"/>
    </source>
</evidence>
<organism evidence="3 4">
    <name type="scientific">Asanoa iriomotensis</name>
    <dbReference type="NCBI Taxonomy" id="234613"/>
    <lineage>
        <taxon>Bacteria</taxon>
        <taxon>Bacillati</taxon>
        <taxon>Actinomycetota</taxon>
        <taxon>Actinomycetes</taxon>
        <taxon>Micromonosporales</taxon>
        <taxon>Micromonosporaceae</taxon>
        <taxon>Asanoa</taxon>
    </lineage>
</organism>
<dbReference type="InterPro" id="IPR029058">
    <property type="entry name" value="AB_hydrolase_fold"/>
</dbReference>
<evidence type="ECO:0000256" key="1">
    <source>
        <dbReference type="SAM" id="Phobius"/>
    </source>
</evidence>
<feature type="transmembrane region" description="Helical" evidence="1">
    <location>
        <begin position="81"/>
        <end position="108"/>
    </location>
</feature>
<dbReference type="EMBL" id="BONC01000024">
    <property type="protein sequence ID" value="GIF57540.1"/>
    <property type="molecule type" value="Genomic_DNA"/>
</dbReference>
<sequence>MAVLAPVGWGIGAGFWTPRGPLTPGEALWSIALSVAVGLAAGWLSRSRWAMLFAPAAFVAAVELARATADGPSVDGPHLSMFGLVALITGRGLHGLLSVLPMIVAAACGAGMTRDQRGSLVRRAGVASGAAAVVLVAVAAAIPARTAPIPGGVADLVTVDAGGYRLGVLIRGRNPSAPVLLFVPGAPGGMEMGAMRRHLSALEDHFVVATMDRRGGGASYPALDGSPPVSLDTGVADTVAATNYLRERFGQDRIYLLAHSGGSLLGALAAARHPELYAAYVGTGQAVDLPETDGIFYDDILSWARATGNNKLERRLVDLGPPPYQDFYSYEPIVTNTAAVYGQDGAGSVDDLDVAEYTLLDKLHTLNAMMDTWQAQYPDMQRVDLRTDVPRLAVPAYFVQGAQEMRGLAEPFAQWYAQLGAPTKRLFVLDDAGHRALFEQPDRFVDALTRVRAETTQ</sequence>
<feature type="domain" description="AB hydrolase-1" evidence="2">
    <location>
        <begin position="178"/>
        <end position="440"/>
    </location>
</feature>
<dbReference type="InterPro" id="IPR000073">
    <property type="entry name" value="AB_hydrolase_1"/>
</dbReference>
<evidence type="ECO:0000313" key="3">
    <source>
        <dbReference type="EMBL" id="GIF57540.1"/>
    </source>
</evidence>
<feature type="transmembrane region" description="Helical" evidence="1">
    <location>
        <begin position="120"/>
        <end position="142"/>
    </location>
</feature>
<feature type="transmembrane region" description="Helical" evidence="1">
    <location>
        <begin position="27"/>
        <end position="44"/>
    </location>
</feature>
<keyword evidence="1" id="KW-0812">Transmembrane</keyword>
<gene>
    <name evidence="3" type="ORF">Air01nite_36350</name>
</gene>
<reference evidence="3 4" key="1">
    <citation type="submission" date="2021-01" db="EMBL/GenBank/DDBJ databases">
        <title>Whole genome shotgun sequence of Asanoa iriomotensis NBRC 100142.</title>
        <authorList>
            <person name="Komaki H."/>
            <person name="Tamura T."/>
        </authorList>
    </citation>
    <scope>NUCLEOTIDE SEQUENCE [LARGE SCALE GENOMIC DNA]</scope>
    <source>
        <strain evidence="3 4">NBRC 100142</strain>
    </source>
</reference>
<dbReference type="Pfam" id="PF00561">
    <property type="entry name" value="Abhydrolase_1"/>
    <property type="match status" value="1"/>
</dbReference>